<dbReference type="InterPro" id="IPR001087">
    <property type="entry name" value="GDSL"/>
</dbReference>
<dbReference type="EMBL" id="VOIH02000002">
    <property type="protein sequence ID" value="KAF3454845.1"/>
    <property type="molecule type" value="Genomic_DNA"/>
</dbReference>
<dbReference type="PANTHER" id="PTHR45642:SF120">
    <property type="entry name" value="GDSL-LIKE LIPASE_ACYLHYDROLASE"/>
    <property type="match status" value="1"/>
</dbReference>
<dbReference type="Gene3D" id="3.40.50.1110">
    <property type="entry name" value="SGNH hydrolase"/>
    <property type="match status" value="1"/>
</dbReference>
<dbReference type="InterPro" id="IPR035669">
    <property type="entry name" value="SGNH_plant_lipase-like"/>
</dbReference>
<gene>
    <name evidence="3" type="ORF">FNV43_RR05293</name>
</gene>
<evidence type="ECO:0000313" key="3">
    <source>
        <dbReference type="EMBL" id="KAF3454845.1"/>
    </source>
</evidence>
<dbReference type="Proteomes" id="UP000796880">
    <property type="component" value="Unassembled WGS sequence"/>
</dbReference>
<dbReference type="InterPro" id="IPR036514">
    <property type="entry name" value="SGNH_hydro_sf"/>
</dbReference>
<feature type="signal peptide" evidence="2">
    <location>
        <begin position="1"/>
        <end position="23"/>
    </location>
</feature>
<dbReference type="AlphaFoldDB" id="A0A8K0HNG5"/>
<dbReference type="CDD" id="cd01837">
    <property type="entry name" value="SGNH_plant_lipase_like"/>
    <property type="match status" value="1"/>
</dbReference>
<dbReference type="SUPFAM" id="SSF52266">
    <property type="entry name" value="SGNH hydrolase"/>
    <property type="match status" value="1"/>
</dbReference>
<dbReference type="OrthoDB" id="1600564at2759"/>
<evidence type="ECO:0000256" key="2">
    <source>
        <dbReference type="SAM" id="SignalP"/>
    </source>
</evidence>
<feature type="chain" id="PRO_5035437372" description="GDSL esterase/lipase At2g30310-like" evidence="2">
    <location>
        <begin position="24"/>
        <end position="376"/>
    </location>
</feature>
<evidence type="ECO:0000256" key="1">
    <source>
        <dbReference type="ARBA" id="ARBA00008668"/>
    </source>
</evidence>
<dbReference type="InterPro" id="IPR050592">
    <property type="entry name" value="GDSL_lipolytic_enzyme"/>
</dbReference>
<keyword evidence="4" id="KW-1185">Reference proteome</keyword>
<reference evidence="3" key="1">
    <citation type="submission" date="2020-03" db="EMBL/GenBank/DDBJ databases">
        <title>A high-quality chromosome-level genome assembly of a woody plant with both climbing and erect habits, Rhamnella rubrinervis.</title>
        <authorList>
            <person name="Lu Z."/>
            <person name="Yang Y."/>
            <person name="Zhu X."/>
            <person name="Sun Y."/>
        </authorList>
    </citation>
    <scope>NUCLEOTIDE SEQUENCE</scope>
    <source>
        <strain evidence="3">BYM</strain>
        <tissue evidence="3">Leaf</tissue>
    </source>
</reference>
<proteinExistence type="inferred from homology"/>
<comment type="similarity">
    <text evidence="1">Belongs to the 'GDSL' lipolytic enzyme family.</text>
</comment>
<dbReference type="PANTHER" id="PTHR45642">
    <property type="entry name" value="GDSL ESTERASE/LIPASE EXL3"/>
    <property type="match status" value="1"/>
</dbReference>
<organism evidence="3 4">
    <name type="scientific">Rhamnella rubrinervis</name>
    <dbReference type="NCBI Taxonomy" id="2594499"/>
    <lineage>
        <taxon>Eukaryota</taxon>
        <taxon>Viridiplantae</taxon>
        <taxon>Streptophyta</taxon>
        <taxon>Embryophyta</taxon>
        <taxon>Tracheophyta</taxon>
        <taxon>Spermatophyta</taxon>
        <taxon>Magnoliopsida</taxon>
        <taxon>eudicotyledons</taxon>
        <taxon>Gunneridae</taxon>
        <taxon>Pentapetalae</taxon>
        <taxon>rosids</taxon>
        <taxon>fabids</taxon>
        <taxon>Rosales</taxon>
        <taxon>Rhamnaceae</taxon>
        <taxon>rhamnoid group</taxon>
        <taxon>Rhamneae</taxon>
        <taxon>Rhamnella</taxon>
    </lineage>
</organism>
<dbReference type="FunFam" id="3.40.50.1110:FF:000003">
    <property type="entry name" value="GDSL esterase/lipase APG"/>
    <property type="match status" value="1"/>
</dbReference>
<sequence>MAPTTFFLMLVQLWTIISNTCNASSTGNSSPKFPAILIFGDSTVDTGNNNYIDTLFKGNHYPYGRDFPGHVPTGRFSNGKLVPDFIASALKIKYTIPPFLQPKLSDEDLLTGVSFASAGSGYDDLTTVATGVIPISKQIDYFKKYLDRIEEIVGKKEAKKIVNGALVVISAGTNDFGFNFYDVPTRRLEFDINEYQDFLQKKLQNFVEELYELGCHKIVVSGLPPIGCLPIQMTAKLDNTKDRKCLEDENLDAQIYNHKLSRLLYRLQGQLHGSKLVYADVYNSLIDMINNPQKYGFVETKRGCCGTGLVEAGPLCHLLTPTCNKASQYLFWDSIHPSEAAYKFLSIYLEKEALPKLSDSDQTEPLTYSTGPTIVY</sequence>
<accession>A0A8K0HNG5</accession>
<evidence type="ECO:0008006" key="5">
    <source>
        <dbReference type="Google" id="ProtNLM"/>
    </source>
</evidence>
<name>A0A8K0HNG5_9ROSA</name>
<comment type="caution">
    <text evidence="3">The sequence shown here is derived from an EMBL/GenBank/DDBJ whole genome shotgun (WGS) entry which is preliminary data.</text>
</comment>
<protein>
    <recommendedName>
        <fullName evidence="5">GDSL esterase/lipase At2g30310-like</fullName>
    </recommendedName>
</protein>
<dbReference type="GO" id="GO:0016788">
    <property type="term" value="F:hydrolase activity, acting on ester bonds"/>
    <property type="evidence" value="ECO:0007669"/>
    <property type="project" value="InterPro"/>
</dbReference>
<keyword evidence="2" id="KW-0732">Signal</keyword>
<dbReference type="Pfam" id="PF00657">
    <property type="entry name" value="Lipase_GDSL"/>
    <property type="match status" value="1"/>
</dbReference>
<evidence type="ECO:0000313" key="4">
    <source>
        <dbReference type="Proteomes" id="UP000796880"/>
    </source>
</evidence>